<dbReference type="GO" id="GO:0006260">
    <property type="term" value="P:DNA replication"/>
    <property type="evidence" value="ECO:0007669"/>
    <property type="project" value="UniProtKB-UniRule"/>
</dbReference>
<dbReference type="EMBL" id="JAARWN010000026">
    <property type="protein sequence ID" value="MBC1937840.1"/>
    <property type="molecule type" value="Genomic_DNA"/>
</dbReference>
<feature type="compositionally biased region" description="Low complexity" evidence="4">
    <location>
        <begin position="142"/>
        <end position="163"/>
    </location>
</feature>
<dbReference type="NCBIfam" id="TIGR00621">
    <property type="entry name" value="ssb"/>
    <property type="match status" value="1"/>
</dbReference>
<dbReference type="PROSITE" id="PS50935">
    <property type="entry name" value="SSB"/>
    <property type="match status" value="1"/>
</dbReference>
<dbReference type="GO" id="GO:0003697">
    <property type="term" value="F:single-stranded DNA binding"/>
    <property type="evidence" value="ECO:0007669"/>
    <property type="project" value="UniProtKB-UniRule"/>
</dbReference>
<dbReference type="GO" id="GO:0006281">
    <property type="term" value="P:DNA repair"/>
    <property type="evidence" value="ECO:0007669"/>
    <property type="project" value="UniProtKB-UniRule"/>
</dbReference>
<organism evidence="5 6">
    <name type="scientific">Listeria grandensis</name>
    <dbReference type="NCBI Taxonomy" id="1494963"/>
    <lineage>
        <taxon>Bacteria</taxon>
        <taxon>Bacillati</taxon>
        <taxon>Bacillota</taxon>
        <taxon>Bacilli</taxon>
        <taxon>Bacillales</taxon>
        <taxon>Listeriaceae</taxon>
        <taxon>Listeria</taxon>
    </lineage>
</organism>
<sequence>MMNRVVLVGRLTKDPELRYTPAGVAVATFTLAVNRNFTNQAGEREADFINCVVWRKPAENVANFLKKGSLAGVDGKVQTRNYEGQDGKRVYVTEILAESVQFLEPRSANGGGNSGGGYSSNSNDGGGQQQSYGNSNTGGGFNQQNDNSYGQQNQQQPQSQSYQATRNADPFASDGKPIDISDDDLPF</sequence>
<evidence type="ECO:0000313" key="5">
    <source>
        <dbReference type="EMBL" id="MBC1937840.1"/>
    </source>
</evidence>
<feature type="region of interest" description="Disordered" evidence="4">
    <location>
        <begin position="105"/>
        <end position="187"/>
    </location>
</feature>
<dbReference type="GO" id="GO:0009295">
    <property type="term" value="C:nucleoid"/>
    <property type="evidence" value="ECO:0007669"/>
    <property type="project" value="TreeGrafter"/>
</dbReference>
<dbReference type="PANTHER" id="PTHR10302:SF27">
    <property type="entry name" value="SINGLE-STRANDED DNA-BINDING PROTEIN"/>
    <property type="match status" value="1"/>
</dbReference>
<proteinExistence type="inferred from homology"/>
<keyword evidence="2" id="KW-0234">DNA repair</keyword>
<keyword evidence="2" id="KW-0233">DNA recombination</keyword>
<dbReference type="AlphaFoldDB" id="A0A7X1CR87"/>
<dbReference type="PANTHER" id="PTHR10302">
    <property type="entry name" value="SINGLE-STRANDED DNA-BINDING PROTEIN"/>
    <property type="match status" value="1"/>
</dbReference>
<evidence type="ECO:0000313" key="6">
    <source>
        <dbReference type="Proteomes" id="UP000535908"/>
    </source>
</evidence>
<evidence type="ECO:0000256" key="1">
    <source>
        <dbReference type="ARBA" id="ARBA00023125"/>
    </source>
</evidence>
<keyword evidence="2" id="KW-0227">DNA damage</keyword>
<dbReference type="RefSeq" id="WP_036067997.1">
    <property type="nucleotide sequence ID" value="NZ_JAARRE010000005.1"/>
</dbReference>
<accession>A0A7X1CR87</accession>
<dbReference type="SUPFAM" id="SSF50249">
    <property type="entry name" value="Nucleic acid-binding proteins"/>
    <property type="match status" value="1"/>
</dbReference>
<evidence type="ECO:0000256" key="4">
    <source>
        <dbReference type="SAM" id="MobiDB-lite"/>
    </source>
</evidence>
<gene>
    <name evidence="5" type="primary">ssb</name>
    <name evidence="5" type="ORF">HCA69_15865</name>
</gene>
<reference evidence="5 6" key="1">
    <citation type="submission" date="2020-03" db="EMBL/GenBank/DDBJ databases">
        <title>Soil Listeria distribution.</title>
        <authorList>
            <person name="Liao J."/>
            <person name="Wiedmann M."/>
        </authorList>
    </citation>
    <scope>NUCLEOTIDE SEQUENCE [LARGE SCALE GENOMIC DNA]</scope>
    <source>
        <strain evidence="5 6">FSL L7-0741</strain>
    </source>
</reference>
<dbReference type="InterPro" id="IPR012340">
    <property type="entry name" value="NA-bd_OB-fold"/>
</dbReference>
<protein>
    <recommendedName>
        <fullName evidence="2 3">Single-stranded DNA-binding protein</fullName>
        <shortName evidence="2">SSB</shortName>
    </recommendedName>
</protein>
<dbReference type="FunFam" id="2.40.50.140:FF:000084">
    <property type="entry name" value="Single-stranded DNA-binding protein"/>
    <property type="match status" value="1"/>
</dbReference>
<dbReference type="InterPro" id="IPR000424">
    <property type="entry name" value="Primosome_PriB/ssb"/>
</dbReference>
<feature type="short sequence motif" description="Important for interaction with partner proteins" evidence="2">
    <location>
        <begin position="182"/>
        <end position="187"/>
    </location>
</feature>
<feature type="compositionally biased region" description="Gly residues" evidence="4">
    <location>
        <begin position="109"/>
        <end position="128"/>
    </location>
</feature>
<dbReference type="HAMAP" id="MF_00984">
    <property type="entry name" value="SSB"/>
    <property type="match status" value="1"/>
</dbReference>
<dbReference type="GO" id="GO:0006310">
    <property type="term" value="P:DNA recombination"/>
    <property type="evidence" value="ECO:0007669"/>
    <property type="project" value="UniProtKB-UniRule"/>
</dbReference>
<keyword evidence="2" id="KW-0235">DNA replication</keyword>
<dbReference type="CDD" id="cd04496">
    <property type="entry name" value="SSB_OBF"/>
    <property type="match status" value="1"/>
</dbReference>
<comment type="caution">
    <text evidence="2">Lacks conserved residue(s) required for the propagation of feature annotation.</text>
</comment>
<comment type="subunit">
    <text evidence="2">Homotetramer.</text>
</comment>
<dbReference type="Proteomes" id="UP000535908">
    <property type="component" value="Unassembled WGS sequence"/>
</dbReference>
<name>A0A7X1CR87_9LIST</name>
<dbReference type="Pfam" id="PF00436">
    <property type="entry name" value="SSB"/>
    <property type="match status" value="1"/>
</dbReference>
<evidence type="ECO:0000256" key="3">
    <source>
        <dbReference type="RuleBase" id="RU000524"/>
    </source>
</evidence>
<dbReference type="Gene3D" id="2.40.50.140">
    <property type="entry name" value="Nucleic acid-binding proteins"/>
    <property type="match status" value="1"/>
</dbReference>
<comment type="caution">
    <text evidence="5">The sequence shown here is derived from an EMBL/GenBank/DDBJ whole genome shotgun (WGS) entry which is preliminary data.</text>
</comment>
<keyword evidence="1 2" id="KW-0238">DNA-binding</keyword>
<comment type="function">
    <text evidence="2">Plays an important role in DNA replication, recombination and repair. Binds to ssDNA and to an array of partner proteins to recruit them to their sites of action during DNA metabolism.</text>
</comment>
<evidence type="ECO:0000256" key="2">
    <source>
        <dbReference type="HAMAP-Rule" id="MF_00984"/>
    </source>
</evidence>
<dbReference type="InterPro" id="IPR011344">
    <property type="entry name" value="ssDNA-bd"/>
</dbReference>